<dbReference type="PANTHER" id="PTHR43317">
    <property type="entry name" value="THERMOSPERMINE SYNTHASE ACAULIS5"/>
    <property type="match status" value="1"/>
</dbReference>
<dbReference type="Proteomes" id="UP000740557">
    <property type="component" value="Unassembled WGS sequence"/>
</dbReference>
<dbReference type="GO" id="GO:0006596">
    <property type="term" value="P:polyamine biosynthetic process"/>
    <property type="evidence" value="ECO:0007669"/>
    <property type="project" value="UniProtKB-KW"/>
</dbReference>
<dbReference type="InterPro" id="IPR029063">
    <property type="entry name" value="SAM-dependent_MTases_sf"/>
</dbReference>
<proteinExistence type="predicted"/>
<dbReference type="EMBL" id="JAGQNX010000011">
    <property type="protein sequence ID" value="MCA9307963.1"/>
    <property type="molecule type" value="Genomic_DNA"/>
</dbReference>
<evidence type="ECO:0000256" key="1">
    <source>
        <dbReference type="ARBA" id="ARBA00023115"/>
    </source>
</evidence>
<reference evidence="2" key="2">
    <citation type="journal article" date="2021" name="Microbiome">
        <title>Successional dynamics and alternative stable states in a saline activated sludge microbial community over 9 years.</title>
        <authorList>
            <person name="Wang Y."/>
            <person name="Ye J."/>
            <person name="Ju F."/>
            <person name="Liu L."/>
            <person name="Boyd J.A."/>
            <person name="Deng Y."/>
            <person name="Parks D.H."/>
            <person name="Jiang X."/>
            <person name="Yin X."/>
            <person name="Woodcroft B.J."/>
            <person name="Tyson G.W."/>
            <person name="Hugenholtz P."/>
            <person name="Polz M.F."/>
            <person name="Zhang T."/>
        </authorList>
    </citation>
    <scope>NUCLEOTIDE SEQUENCE</scope>
    <source>
        <strain evidence="2">HKST-UBA79</strain>
    </source>
</reference>
<keyword evidence="2" id="KW-0808">Transferase</keyword>
<comment type="caution">
    <text evidence="2">The sequence shown here is derived from an EMBL/GenBank/DDBJ whole genome shotgun (WGS) entry which is preliminary data.</text>
</comment>
<reference evidence="2" key="1">
    <citation type="submission" date="2020-04" db="EMBL/GenBank/DDBJ databases">
        <authorList>
            <person name="Zhang T."/>
        </authorList>
    </citation>
    <scope>NUCLEOTIDE SEQUENCE</scope>
    <source>
        <strain evidence="2">HKST-UBA79</strain>
    </source>
</reference>
<dbReference type="SUPFAM" id="SSF53335">
    <property type="entry name" value="S-adenosyl-L-methionine-dependent methyltransferases"/>
    <property type="match status" value="1"/>
</dbReference>
<dbReference type="GO" id="GO:0008168">
    <property type="term" value="F:methyltransferase activity"/>
    <property type="evidence" value="ECO:0007669"/>
    <property type="project" value="UniProtKB-KW"/>
</dbReference>
<dbReference type="GO" id="GO:0032259">
    <property type="term" value="P:methylation"/>
    <property type="evidence" value="ECO:0007669"/>
    <property type="project" value="UniProtKB-KW"/>
</dbReference>
<accession>A0A955ECC4</accession>
<name>A0A955ECC4_UNCKA</name>
<dbReference type="Gene3D" id="3.40.50.150">
    <property type="entry name" value="Vaccinia Virus protein VP39"/>
    <property type="match status" value="1"/>
</dbReference>
<keyword evidence="2" id="KW-0489">Methyltransferase</keyword>
<dbReference type="CDD" id="cd02440">
    <property type="entry name" value="AdoMet_MTases"/>
    <property type="match status" value="1"/>
</dbReference>
<keyword evidence="1" id="KW-0620">Polyamine biosynthesis</keyword>
<sequence>MQNILKELRLPKTLYRTESKYNGVIEVVDIGSTRRLRVNGQTQSVNWDAPSAKSMYWGRAVEILKQYTPDMKSIVVLGLGGATTQHLLAKAFPGLFIVSVEIDKEMIEVSKQFFDAAKITNHHIYHADACGVVAHPEDYGLKHDSFDVIFVDIFVGGDYPELGKSGTFISGLKNVVKPHGYVLINRLYYEEFQEDVNHFVDALETTFSEVTPIVIAGRTNTDNMLILCKF</sequence>
<dbReference type="PANTHER" id="PTHR43317:SF1">
    <property type="entry name" value="THERMOSPERMINE SYNTHASE ACAULIS5"/>
    <property type="match status" value="1"/>
</dbReference>
<dbReference type="AlphaFoldDB" id="A0A955ECC4"/>
<protein>
    <submittedName>
        <fullName evidence="2">Methyltransferase domain-containing protein</fullName>
    </submittedName>
</protein>
<organism evidence="2 3">
    <name type="scientific">candidate division WWE3 bacterium</name>
    <dbReference type="NCBI Taxonomy" id="2053526"/>
    <lineage>
        <taxon>Bacteria</taxon>
        <taxon>Katanobacteria</taxon>
    </lineage>
</organism>
<gene>
    <name evidence="2" type="ORF">KC980_00455</name>
</gene>
<evidence type="ECO:0000313" key="2">
    <source>
        <dbReference type="EMBL" id="MCA9307963.1"/>
    </source>
</evidence>
<dbReference type="Pfam" id="PF01564">
    <property type="entry name" value="Spermine_synth"/>
    <property type="match status" value="1"/>
</dbReference>
<evidence type="ECO:0000313" key="3">
    <source>
        <dbReference type="Proteomes" id="UP000740557"/>
    </source>
</evidence>